<dbReference type="GO" id="GO:0003887">
    <property type="term" value="F:DNA-directed DNA polymerase activity"/>
    <property type="evidence" value="ECO:0007669"/>
    <property type="project" value="TreeGrafter"/>
</dbReference>
<dbReference type="InterPro" id="IPR050116">
    <property type="entry name" value="DNA_polymerase-Y"/>
</dbReference>
<dbReference type="Gene3D" id="3.30.70.270">
    <property type="match status" value="1"/>
</dbReference>
<dbReference type="KEGG" id="doe:DENOEST_1114"/>
<dbReference type="InterPro" id="IPR043128">
    <property type="entry name" value="Rev_trsase/Diguanyl_cyclase"/>
</dbReference>
<dbReference type="PANTHER" id="PTHR11076">
    <property type="entry name" value="DNA REPAIR POLYMERASE UMUC / TRANSFERASE FAMILY MEMBER"/>
    <property type="match status" value="1"/>
</dbReference>
<dbReference type="OrthoDB" id="9808813at2"/>
<sequence>MAPTLTSHPIALIDGNNFYVSCERVFNPRLEGRPVVVLSNNDGCAVSGSNEVKALGIPMAKPWFQMKEVARRHGIIALSSNYALYADMSTKLRTPWQRSSRNTLVLPMVLLDLLEVLDDFKELLAHYGSH</sequence>
<dbReference type="PANTHER" id="PTHR11076:SF34">
    <property type="entry name" value="PROTEIN UMUC"/>
    <property type="match status" value="1"/>
</dbReference>
<dbReference type="AlphaFoldDB" id="A0A6S6XZE2"/>
<dbReference type="InterPro" id="IPR043502">
    <property type="entry name" value="DNA/RNA_pol_sf"/>
</dbReference>
<evidence type="ECO:0000313" key="2">
    <source>
        <dbReference type="EMBL" id="CAB1368279.1"/>
    </source>
</evidence>
<evidence type="ECO:0000313" key="3">
    <source>
        <dbReference type="Proteomes" id="UP000515733"/>
    </source>
</evidence>
<dbReference type="InterPro" id="IPR001126">
    <property type="entry name" value="UmuC"/>
</dbReference>
<dbReference type="GO" id="GO:0042276">
    <property type="term" value="P:error-prone translesion synthesis"/>
    <property type="evidence" value="ECO:0007669"/>
    <property type="project" value="TreeGrafter"/>
</dbReference>
<dbReference type="GO" id="GO:0006281">
    <property type="term" value="P:DNA repair"/>
    <property type="evidence" value="ECO:0007669"/>
    <property type="project" value="InterPro"/>
</dbReference>
<protein>
    <submittedName>
        <fullName evidence="2">Uncharacterized protein</fullName>
    </submittedName>
</protein>
<name>A0A6S6XZE2_9PROT</name>
<dbReference type="EMBL" id="LR778301">
    <property type="protein sequence ID" value="CAB1368279.1"/>
    <property type="molecule type" value="Genomic_DNA"/>
</dbReference>
<dbReference type="Pfam" id="PF00817">
    <property type="entry name" value="IMS"/>
    <property type="match status" value="1"/>
</dbReference>
<proteinExistence type="inferred from homology"/>
<dbReference type="PROSITE" id="PS50173">
    <property type="entry name" value="UMUC"/>
    <property type="match status" value="1"/>
</dbReference>
<accession>A0A6S6XZE2</accession>
<dbReference type="GO" id="GO:0005829">
    <property type="term" value="C:cytosol"/>
    <property type="evidence" value="ECO:0007669"/>
    <property type="project" value="TreeGrafter"/>
</dbReference>
<keyword evidence="3" id="KW-1185">Reference proteome</keyword>
<dbReference type="SUPFAM" id="SSF56672">
    <property type="entry name" value="DNA/RNA polymerases"/>
    <property type="match status" value="1"/>
</dbReference>
<gene>
    <name evidence="2" type="ORF">DENOEST_1114</name>
</gene>
<comment type="similarity">
    <text evidence="1">Belongs to the DNA polymerase type-Y family.</text>
</comment>
<reference evidence="2 3" key="1">
    <citation type="submission" date="2020-03" db="EMBL/GenBank/DDBJ databases">
        <authorList>
            <consortium name="Genoscope - CEA"/>
            <person name="William W."/>
        </authorList>
    </citation>
    <scope>NUCLEOTIDE SEQUENCE [LARGE SCALE GENOMIC DNA]</scope>
    <source>
        <strain evidence="3">DSM 16959</strain>
    </source>
</reference>
<dbReference type="Gene3D" id="3.40.1170.60">
    <property type="match status" value="1"/>
</dbReference>
<organism evidence="2 3">
    <name type="scientific">Denitratisoma oestradiolicum</name>
    <dbReference type="NCBI Taxonomy" id="311182"/>
    <lineage>
        <taxon>Bacteria</taxon>
        <taxon>Pseudomonadati</taxon>
        <taxon>Pseudomonadota</taxon>
        <taxon>Betaproteobacteria</taxon>
        <taxon>Nitrosomonadales</taxon>
        <taxon>Sterolibacteriaceae</taxon>
        <taxon>Denitratisoma</taxon>
    </lineage>
</organism>
<dbReference type="GO" id="GO:0009432">
    <property type="term" value="P:SOS response"/>
    <property type="evidence" value="ECO:0007669"/>
    <property type="project" value="TreeGrafter"/>
</dbReference>
<evidence type="ECO:0000256" key="1">
    <source>
        <dbReference type="ARBA" id="ARBA00010945"/>
    </source>
</evidence>
<dbReference type="Proteomes" id="UP000515733">
    <property type="component" value="Chromosome"/>
</dbReference>